<protein>
    <submittedName>
        <fullName evidence="1">Uncharacterized protein</fullName>
    </submittedName>
</protein>
<dbReference type="OrthoDB" id="2608786at2759"/>
<dbReference type="EMBL" id="KN833733">
    <property type="protein sequence ID" value="KIK22914.1"/>
    <property type="molecule type" value="Genomic_DNA"/>
</dbReference>
<evidence type="ECO:0000313" key="1">
    <source>
        <dbReference type="EMBL" id="KIK22914.1"/>
    </source>
</evidence>
<keyword evidence="2" id="KW-1185">Reference proteome</keyword>
<proteinExistence type="predicted"/>
<organism evidence="1 2">
    <name type="scientific">Pisolithus microcarpus 441</name>
    <dbReference type="NCBI Taxonomy" id="765257"/>
    <lineage>
        <taxon>Eukaryota</taxon>
        <taxon>Fungi</taxon>
        <taxon>Dikarya</taxon>
        <taxon>Basidiomycota</taxon>
        <taxon>Agaricomycotina</taxon>
        <taxon>Agaricomycetes</taxon>
        <taxon>Agaricomycetidae</taxon>
        <taxon>Boletales</taxon>
        <taxon>Sclerodermatineae</taxon>
        <taxon>Pisolithaceae</taxon>
        <taxon>Pisolithus</taxon>
    </lineage>
</organism>
<gene>
    <name evidence="1" type="ORF">PISMIDRAFT_11285</name>
</gene>
<evidence type="ECO:0000313" key="2">
    <source>
        <dbReference type="Proteomes" id="UP000054018"/>
    </source>
</evidence>
<dbReference type="Proteomes" id="UP000054018">
    <property type="component" value="Unassembled WGS sequence"/>
</dbReference>
<sequence length="143" mass="16020">MLSSVASLLWQCSPPKGDTLSYWHIKTMQLASPKATYAPTEMADGEDIDIKVEQEEANFILEAVHAQCNVFILEQQLAAVKVEEMVALGNLYWFRAQEAKHTFAMTYTRAVLHYTTHASSAKLPLQKAQLYVCVSNPLFVILA</sequence>
<dbReference type="HOGENOM" id="CLU_1806972_0_0_1"/>
<name>A0A0C9ZAC2_9AGAM</name>
<reference evidence="2" key="2">
    <citation type="submission" date="2015-01" db="EMBL/GenBank/DDBJ databases">
        <title>Evolutionary Origins and Diversification of the Mycorrhizal Mutualists.</title>
        <authorList>
            <consortium name="DOE Joint Genome Institute"/>
            <consortium name="Mycorrhizal Genomics Consortium"/>
            <person name="Kohler A."/>
            <person name="Kuo A."/>
            <person name="Nagy L.G."/>
            <person name="Floudas D."/>
            <person name="Copeland A."/>
            <person name="Barry K.W."/>
            <person name="Cichocki N."/>
            <person name="Veneault-Fourrey C."/>
            <person name="LaButti K."/>
            <person name="Lindquist E.A."/>
            <person name="Lipzen A."/>
            <person name="Lundell T."/>
            <person name="Morin E."/>
            <person name="Murat C."/>
            <person name="Riley R."/>
            <person name="Ohm R."/>
            <person name="Sun H."/>
            <person name="Tunlid A."/>
            <person name="Henrissat B."/>
            <person name="Grigoriev I.V."/>
            <person name="Hibbett D.S."/>
            <person name="Martin F."/>
        </authorList>
    </citation>
    <scope>NUCLEOTIDE SEQUENCE [LARGE SCALE GENOMIC DNA]</scope>
    <source>
        <strain evidence="2">441</strain>
    </source>
</reference>
<reference evidence="1 2" key="1">
    <citation type="submission" date="2014-04" db="EMBL/GenBank/DDBJ databases">
        <authorList>
            <consortium name="DOE Joint Genome Institute"/>
            <person name="Kuo A."/>
            <person name="Kohler A."/>
            <person name="Costa M.D."/>
            <person name="Nagy L.G."/>
            <person name="Floudas D."/>
            <person name="Copeland A."/>
            <person name="Barry K.W."/>
            <person name="Cichocki N."/>
            <person name="Veneault-Fourrey C."/>
            <person name="LaButti K."/>
            <person name="Lindquist E.A."/>
            <person name="Lipzen A."/>
            <person name="Lundell T."/>
            <person name="Morin E."/>
            <person name="Murat C."/>
            <person name="Sun H."/>
            <person name="Tunlid A."/>
            <person name="Henrissat B."/>
            <person name="Grigoriev I.V."/>
            <person name="Hibbett D.S."/>
            <person name="Martin F."/>
            <person name="Nordberg H.P."/>
            <person name="Cantor M.N."/>
            <person name="Hua S.X."/>
        </authorList>
    </citation>
    <scope>NUCLEOTIDE SEQUENCE [LARGE SCALE GENOMIC DNA]</scope>
    <source>
        <strain evidence="1 2">441</strain>
    </source>
</reference>
<dbReference type="AlphaFoldDB" id="A0A0C9ZAC2"/>
<accession>A0A0C9ZAC2</accession>